<gene>
    <name evidence="2" type="ORF">IAB16_05000</name>
</gene>
<evidence type="ECO:0000259" key="1">
    <source>
        <dbReference type="SMART" id="SM00842"/>
    </source>
</evidence>
<dbReference type="InterPro" id="IPR003494">
    <property type="entry name" value="SHS2_FtsA"/>
</dbReference>
<dbReference type="Proteomes" id="UP000727857">
    <property type="component" value="Unassembled WGS sequence"/>
</dbReference>
<organism evidence="2 3">
    <name type="scientific">Candidatus Stercoripulliclostridium pullicola</name>
    <dbReference type="NCBI Taxonomy" id="2840953"/>
    <lineage>
        <taxon>Bacteria</taxon>
        <taxon>Bacillati</taxon>
        <taxon>Bacillota</taxon>
        <taxon>Clostridia</taxon>
        <taxon>Eubacteriales</taxon>
        <taxon>Candidatus Stercoripulliclostridium</taxon>
    </lineage>
</organism>
<proteinExistence type="predicted"/>
<dbReference type="SUPFAM" id="SSF53067">
    <property type="entry name" value="Actin-like ATPase domain"/>
    <property type="match status" value="2"/>
</dbReference>
<dbReference type="SMART" id="SM00842">
    <property type="entry name" value="FtsA"/>
    <property type="match status" value="1"/>
</dbReference>
<comment type="caution">
    <text evidence="2">The sequence shown here is derived from an EMBL/GenBank/DDBJ whole genome shotgun (WGS) entry which is preliminary data.</text>
</comment>
<dbReference type="EMBL" id="JADINF010000127">
    <property type="protein sequence ID" value="MBO8424355.1"/>
    <property type="molecule type" value="Genomic_DNA"/>
</dbReference>
<reference evidence="2" key="2">
    <citation type="journal article" date="2021" name="PeerJ">
        <title>Extensive microbial diversity within the chicken gut microbiome revealed by metagenomics and culture.</title>
        <authorList>
            <person name="Gilroy R."/>
            <person name="Ravi A."/>
            <person name="Getino M."/>
            <person name="Pursley I."/>
            <person name="Horton D.L."/>
            <person name="Alikhan N.F."/>
            <person name="Baker D."/>
            <person name="Gharbi K."/>
            <person name="Hall N."/>
            <person name="Watson M."/>
            <person name="Adriaenssens E.M."/>
            <person name="Foster-Nyarko E."/>
            <person name="Jarju S."/>
            <person name="Secka A."/>
            <person name="Antonio M."/>
            <person name="Oren A."/>
            <person name="Chaudhuri R.R."/>
            <person name="La Ragione R."/>
            <person name="Hildebrand F."/>
            <person name="Pallen M.J."/>
        </authorList>
    </citation>
    <scope>NUCLEOTIDE SEQUENCE</scope>
    <source>
        <strain evidence="2">517</strain>
    </source>
</reference>
<dbReference type="GO" id="GO:0051301">
    <property type="term" value="P:cell division"/>
    <property type="evidence" value="ECO:0007669"/>
    <property type="project" value="InterPro"/>
</dbReference>
<feature type="domain" description="SHS2" evidence="1">
    <location>
        <begin position="6"/>
        <end position="185"/>
    </location>
</feature>
<accession>A0A940DIZ5</accession>
<dbReference type="InterPro" id="IPR050696">
    <property type="entry name" value="FtsA/MreB"/>
</dbReference>
<evidence type="ECO:0000313" key="2">
    <source>
        <dbReference type="EMBL" id="MBO8424355.1"/>
    </source>
</evidence>
<reference evidence="2" key="1">
    <citation type="submission" date="2020-10" db="EMBL/GenBank/DDBJ databases">
        <authorList>
            <person name="Gilroy R."/>
        </authorList>
    </citation>
    <scope>NUCLEOTIDE SEQUENCE</scope>
    <source>
        <strain evidence="2">517</strain>
    </source>
</reference>
<dbReference type="InterPro" id="IPR043129">
    <property type="entry name" value="ATPase_NBD"/>
</dbReference>
<evidence type="ECO:0000313" key="3">
    <source>
        <dbReference type="Proteomes" id="UP000727857"/>
    </source>
</evidence>
<protein>
    <recommendedName>
        <fullName evidence="1">SHS2 domain-containing protein</fullName>
    </recommendedName>
</protein>
<sequence>MSAKKVAVLDIGSDAVTLVMQDRKYANNFAFKASADYDGFQDGEFLDMEGLFRVVDSLVRECEASAFCELDEIMVGVPGEFTSIVCKTVEQELGAERRITDRDLDALYAIGNSYNGEAGYTCISASPVYYVLDDNDYTITPAGRTASKIGCLMSYAVCENSFISLFNRISESVKVPFVYASAMLAEVMYVVPEKYSDEGVILADVGYISTSVAYAMGDGILHATAFSLGRGNIAGDITTVDGVPFDVSLELVDKLNLNLQPSMGDAYCVSRDGETLSYDVSRINAIAYDRVQNIAEYIHEAIKMSEYEVPREAKILLTGSGMANIPGARECLAKVTGRAVEILAPDLMQFNKPRHASLAGLLVVQQHQIVKGKLKLFDLLYKLKDKFFGRNKK</sequence>
<dbReference type="AlphaFoldDB" id="A0A940DIZ5"/>
<dbReference type="Gene3D" id="3.30.420.40">
    <property type="match status" value="1"/>
</dbReference>
<dbReference type="PANTHER" id="PTHR32432">
    <property type="entry name" value="CELL DIVISION PROTEIN FTSA-RELATED"/>
    <property type="match status" value="1"/>
</dbReference>
<name>A0A940DIZ5_9FIRM</name>